<dbReference type="Proteomes" id="UP000827721">
    <property type="component" value="Unassembled WGS sequence"/>
</dbReference>
<evidence type="ECO:0000313" key="15">
    <source>
        <dbReference type="EMBL" id="KAH7578091.1"/>
    </source>
</evidence>
<dbReference type="InterPro" id="IPR001199">
    <property type="entry name" value="Cyt_B5-like_heme/steroid-bd"/>
</dbReference>
<feature type="compositionally biased region" description="Acidic residues" evidence="12">
    <location>
        <begin position="168"/>
        <end position="181"/>
    </location>
</feature>
<keyword evidence="6" id="KW-0256">Endoplasmic reticulum</keyword>
<keyword evidence="16" id="KW-1185">Reference proteome</keyword>
<evidence type="ECO:0000256" key="6">
    <source>
        <dbReference type="ARBA" id="ARBA00022824"/>
    </source>
</evidence>
<organism evidence="15 16">
    <name type="scientific">Xanthoceras sorbifolium</name>
    <dbReference type="NCBI Taxonomy" id="99658"/>
    <lineage>
        <taxon>Eukaryota</taxon>
        <taxon>Viridiplantae</taxon>
        <taxon>Streptophyta</taxon>
        <taxon>Embryophyta</taxon>
        <taxon>Tracheophyta</taxon>
        <taxon>Spermatophyta</taxon>
        <taxon>Magnoliopsida</taxon>
        <taxon>eudicotyledons</taxon>
        <taxon>Gunneridae</taxon>
        <taxon>Pentapetalae</taxon>
        <taxon>rosids</taxon>
        <taxon>malvids</taxon>
        <taxon>Sapindales</taxon>
        <taxon>Sapindaceae</taxon>
        <taxon>Xanthoceroideae</taxon>
        <taxon>Xanthoceras</taxon>
    </lineage>
</organism>
<evidence type="ECO:0000256" key="1">
    <source>
        <dbReference type="ARBA" id="ARBA00004131"/>
    </source>
</evidence>
<evidence type="ECO:0000256" key="7">
    <source>
        <dbReference type="ARBA" id="ARBA00022982"/>
    </source>
</evidence>
<evidence type="ECO:0000259" key="14">
    <source>
        <dbReference type="PROSITE" id="PS50255"/>
    </source>
</evidence>
<protein>
    <recommendedName>
        <fullName evidence="14">Cytochrome b5 heme-binding domain-containing protein</fullName>
    </recommendedName>
</protein>
<keyword evidence="2" id="KW-0813">Transport</keyword>
<dbReference type="SMART" id="SM01117">
    <property type="entry name" value="Cyt-b5"/>
    <property type="match status" value="2"/>
</dbReference>
<feature type="compositionally biased region" description="Polar residues" evidence="12">
    <location>
        <begin position="277"/>
        <end position="287"/>
    </location>
</feature>
<feature type="domain" description="Cytochrome b5 heme-binding" evidence="14">
    <location>
        <begin position="497"/>
        <end position="573"/>
    </location>
</feature>
<evidence type="ECO:0000256" key="3">
    <source>
        <dbReference type="ARBA" id="ARBA00022617"/>
    </source>
</evidence>
<evidence type="ECO:0000256" key="8">
    <source>
        <dbReference type="ARBA" id="ARBA00022989"/>
    </source>
</evidence>
<dbReference type="Pfam" id="PF00173">
    <property type="entry name" value="Cyt-b5"/>
    <property type="match status" value="2"/>
</dbReference>
<keyword evidence="3" id="KW-0349">Heme</keyword>
<dbReference type="PANTHER" id="PTHR19359:SF129">
    <property type="entry name" value="CYTOCHROME B5 ISOFORM B"/>
    <property type="match status" value="1"/>
</dbReference>
<feature type="region of interest" description="Disordered" evidence="12">
    <location>
        <begin position="154"/>
        <end position="195"/>
    </location>
</feature>
<feature type="domain" description="Cytochrome b5 heme-binding" evidence="14">
    <location>
        <begin position="368"/>
        <end position="444"/>
    </location>
</feature>
<keyword evidence="5" id="KW-0479">Metal-binding</keyword>
<dbReference type="EMBL" id="JAFEMO010000001">
    <property type="protein sequence ID" value="KAH7578091.1"/>
    <property type="molecule type" value="Genomic_DNA"/>
</dbReference>
<evidence type="ECO:0000256" key="10">
    <source>
        <dbReference type="ARBA" id="ARBA00023136"/>
    </source>
</evidence>
<keyword evidence="8 13" id="KW-1133">Transmembrane helix</keyword>
<dbReference type="InterPro" id="IPR050668">
    <property type="entry name" value="Cytochrome_b5"/>
</dbReference>
<keyword evidence="4 13" id="KW-0812">Transmembrane</keyword>
<comment type="subcellular location">
    <subcellularLocation>
        <location evidence="1">Endoplasmic reticulum membrane</location>
        <topology evidence="1">Single-pass membrane protein</topology>
        <orientation evidence="1">Cytoplasmic side</orientation>
    </subcellularLocation>
</comment>
<dbReference type="Gene3D" id="3.10.120.10">
    <property type="entry name" value="Cytochrome b5-like heme/steroid binding domain"/>
    <property type="match status" value="2"/>
</dbReference>
<evidence type="ECO:0000256" key="9">
    <source>
        <dbReference type="ARBA" id="ARBA00023004"/>
    </source>
</evidence>
<evidence type="ECO:0000256" key="5">
    <source>
        <dbReference type="ARBA" id="ARBA00022723"/>
    </source>
</evidence>
<keyword evidence="9" id="KW-0408">Iron</keyword>
<dbReference type="PRINTS" id="PR00363">
    <property type="entry name" value="CYTOCHROMEB5"/>
</dbReference>
<dbReference type="InterPro" id="IPR018506">
    <property type="entry name" value="Cyt_B5_heme-BS"/>
</dbReference>
<feature type="transmembrane region" description="Helical" evidence="13">
    <location>
        <begin position="473"/>
        <end position="493"/>
    </location>
</feature>
<name>A0ABQ8IN33_9ROSI</name>
<evidence type="ECO:0000256" key="4">
    <source>
        <dbReference type="ARBA" id="ARBA00022692"/>
    </source>
</evidence>
<evidence type="ECO:0000313" key="16">
    <source>
        <dbReference type="Proteomes" id="UP000827721"/>
    </source>
</evidence>
<dbReference type="SUPFAM" id="SSF55856">
    <property type="entry name" value="Cytochrome b5-like heme/steroid binding domain"/>
    <property type="match status" value="2"/>
</dbReference>
<keyword evidence="10 13" id="KW-0472">Membrane</keyword>
<dbReference type="PROSITE" id="PS00191">
    <property type="entry name" value="CYTOCHROME_B5_1"/>
    <property type="match status" value="2"/>
</dbReference>
<keyword evidence="7" id="KW-0249">Electron transport</keyword>
<dbReference type="PANTHER" id="PTHR19359">
    <property type="entry name" value="CYTOCHROME B5"/>
    <property type="match status" value="1"/>
</dbReference>
<evidence type="ECO:0000256" key="2">
    <source>
        <dbReference type="ARBA" id="ARBA00022448"/>
    </source>
</evidence>
<evidence type="ECO:0000256" key="13">
    <source>
        <dbReference type="SAM" id="Phobius"/>
    </source>
</evidence>
<comment type="caution">
    <text evidence="15">The sequence shown here is derived from an EMBL/GenBank/DDBJ whole genome shotgun (WGS) entry which is preliminary data.</text>
</comment>
<proteinExistence type="inferred from homology"/>
<accession>A0ABQ8IN33</accession>
<comment type="similarity">
    <text evidence="11">Belongs to the cytochrome b5 family.</text>
</comment>
<dbReference type="PROSITE" id="PS50255">
    <property type="entry name" value="CYTOCHROME_B5_2"/>
    <property type="match status" value="2"/>
</dbReference>
<feature type="transmembrane region" description="Helical" evidence="13">
    <location>
        <begin position="602"/>
        <end position="621"/>
    </location>
</feature>
<sequence>MHITSRISTHRSCQTDPTWLAPQTCPAPTWVPFSFADTCPHLNLAPISWFYFLFSSSKSRLTNHSQCTNSRSPKHLAEKMKVRVIAHYHNGFARNVKKTESIAIDTNTKALLEQVALVDVLDGWRDGFLTIGTFGFDPLKSFDQPKEYFIFESDEEEEGEGGEHDSVNNDDDDDHDQDDDNNNNNNIAEDEEEVNPLLFTTFEPNFEDMATSASANIGKTDIIITLDGVPLKSTELGFDIADTTEGDQGKKRRRTTLADLFSEDSDIYKKPNPNEFEPNSTTTTAGKKQSVRAKNGLSFAKKLIPHVKEDSRPIKKLNQIHPELECKAAQKSECQNKATILELLGKKNEASESVSLLQVPVALRVRMAKVHDFEEVKKHNHRTDCWVIISGKVYDVTSFLDDHPGGDEAIVNVTGKDATEDFEDVGHSKSATDMMQQYYVGEIDKSTIPTNKKYKPPPRIDQKPKGSEFGTKILQFLIPLLILGIGFAVRYFVASMAKVHDFEEVKMHKHRNDCWLIISGKVYDVTSFLDDHPGGDEVMLAATEKDATEDFEEVGHSNSAKEMLQKYYIGEVEKSTIPTIKKYKPPPRIDPTPNETGFGAKILQFLIPLLILGIGFALRYFKKEN</sequence>
<evidence type="ECO:0000256" key="11">
    <source>
        <dbReference type="ARBA" id="ARBA00038168"/>
    </source>
</evidence>
<evidence type="ECO:0000256" key="12">
    <source>
        <dbReference type="SAM" id="MobiDB-lite"/>
    </source>
</evidence>
<feature type="region of interest" description="Disordered" evidence="12">
    <location>
        <begin position="265"/>
        <end position="291"/>
    </location>
</feature>
<gene>
    <name evidence="15" type="ORF">JRO89_XS01G0339500</name>
</gene>
<reference evidence="15 16" key="1">
    <citation type="submission" date="2021-02" db="EMBL/GenBank/DDBJ databases">
        <title>Plant Genome Project.</title>
        <authorList>
            <person name="Zhang R.-G."/>
        </authorList>
    </citation>
    <scope>NUCLEOTIDE SEQUENCE [LARGE SCALE GENOMIC DNA]</scope>
    <source>
        <tissue evidence="15">Leaves</tissue>
    </source>
</reference>
<dbReference type="InterPro" id="IPR036400">
    <property type="entry name" value="Cyt_B5-like_heme/steroid_sf"/>
</dbReference>